<feature type="compositionally biased region" description="Basic and acidic residues" evidence="4">
    <location>
        <begin position="426"/>
        <end position="442"/>
    </location>
</feature>
<feature type="region of interest" description="Disordered" evidence="4">
    <location>
        <begin position="1069"/>
        <end position="1115"/>
    </location>
</feature>
<name>A0A8J4Q0S3_9MYCE</name>
<dbReference type="PROSITE" id="PS51366">
    <property type="entry name" value="MI"/>
    <property type="match status" value="1"/>
</dbReference>
<dbReference type="SUPFAM" id="SSF48371">
    <property type="entry name" value="ARM repeat"/>
    <property type="match status" value="2"/>
</dbReference>
<sequence>MNTGKRQPYTNNNNNYRQPPQQQQPHIYHQYPQQPQYHTYGPPPPQFGYPPYVGSQQQFVPPIHQQSPNIVHPISPQHHQYQPQQHYTNIPPPGYQQPQFHQQPPPTSPTGHSNNSIPTTPTGPSSVASPQSPVSSNVPPQQQPTTPSQSSTTTPTGTPNRKGQTPVKPSVNQHATMVQAIKRTTSAPPSLEEQNAKLAGFTPSGDKRILQGAPQPQQQVPPPYIQGYSPNIGKMPPNMVPSPQGEMMYPNQMFSQYGRPMYYPGPASPSGAMPLQTPSPPPKKVLDIIDPNTNEKVNPVNPSSSSSSSSTTTSTTTTTPSSPSTPAPVSATTATSPATTTTTTTPAATTSTPGYVYSFSAGNLNLRKKKDSTSTTPATESTTSTPTPATPTAAAAVVAATEDKKEEKKEVAKAETTTEAETTNKSVEKEAEKPKEEEKKEVAPVATTSTKEESKPKEKNETVEQQKSVESVVDAISKVSIKDEKVVESNNSSTSNDNSSSSSSKDVEKDSTTATTTSTSTATTATKQEEEEEEEWEKKAEEGLNLTPSTENLNTSSSSLPPSIPFRNSGEKIVYSKEIMMSLKPKNVEEPTILKDMKNQIETTNMPLNRSNNKINKGGMNMNMNMNMPQYPQQMNMKYPPQMNMKYPPKGFNPNYNNKYPQQQGGNFNYQQQLHQHQQQQYSMYNNQGVQPPISSQPVNENRWIPTKVAALSSSQMTLRKAKFILNKISPEKFDVLTRELLELGIVEDEEIHRGTIDLIFEKAINEAKFCTMYSNLCKHIFEFEKSKKEEKKKQTIENLSEEELAAYQALDKKGAEAFDQEHQLKINFRSLLLSTCQKEYEKIKFESFDQVPENLTGQERTDFEEKQYIERKKVFGLIKFIGELFKQGMLVERVIHGILISLMGELQKPIELKLECFCKLLSIVGRPISQNTQAADYLNSYCARMTQLIDSPQLSQRIKFLMQNVLDLKENSWIPKVDESAKTMKEVENSINKGSSSNDNDRKNMTGVKKNSTNTNMFQMAFNTNSFTKNQPPKNNQPPPMMYNKNPAMNKPPAGFMNNGMMNNNNKYPQQGQYNNFNNMNNMNNKYNQNNNNQNNNSSVPLSSNTSSSNSNTSGWDKIKTMIDDNVNEYLSLQDPAEFYECIKLDVPSADLYTNVISHILTRATEKPQTEKLLVQLLLALIQEFSIFTEQHFKSGYEMFCGSLVDLFEDRPAAYKTVASTMYQFYTLNLLPLSSVAQSLASQVDNCGPTISKIIFEFILQFKDMKKAASVFTDNKIKFSSFFSNTAEKEITSSTTNYNKELDSFLGAIQL</sequence>
<feature type="compositionally biased region" description="Polar residues" evidence="4">
    <location>
        <begin position="110"/>
        <end position="123"/>
    </location>
</feature>
<feature type="compositionally biased region" description="Low complexity" evidence="4">
    <location>
        <begin position="76"/>
        <end position="87"/>
    </location>
</feature>
<feature type="compositionally biased region" description="Polar residues" evidence="4">
    <location>
        <begin position="55"/>
        <end position="69"/>
    </location>
</feature>
<evidence type="ECO:0000256" key="4">
    <source>
        <dbReference type="SAM" id="MobiDB-lite"/>
    </source>
</evidence>
<keyword evidence="7" id="KW-1185">Reference proteome</keyword>
<protein>
    <recommendedName>
        <fullName evidence="5">MI domain-containing protein</fullName>
    </recommendedName>
</protein>
<feature type="compositionally biased region" description="Low complexity" evidence="4">
    <location>
        <begin position="302"/>
        <end position="353"/>
    </location>
</feature>
<dbReference type="GO" id="GO:0003729">
    <property type="term" value="F:mRNA binding"/>
    <property type="evidence" value="ECO:0007669"/>
    <property type="project" value="TreeGrafter"/>
</dbReference>
<feature type="region of interest" description="Disordered" evidence="4">
    <location>
        <begin position="268"/>
        <end position="568"/>
    </location>
</feature>
<keyword evidence="3" id="KW-0648">Protein biosynthesis</keyword>
<feature type="region of interest" description="Disordered" evidence="4">
    <location>
        <begin position="1"/>
        <end position="172"/>
    </location>
</feature>
<dbReference type="Proteomes" id="UP000695562">
    <property type="component" value="Unassembled WGS sequence"/>
</dbReference>
<organism evidence="6 7">
    <name type="scientific">Polysphondylium violaceum</name>
    <dbReference type="NCBI Taxonomy" id="133409"/>
    <lineage>
        <taxon>Eukaryota</taxon>
        <taxon>Amoebozoa</taxon>
        <taxon>Evosea</taxon>
        <taxon>Eumycetozoa</taxon>
        <taxon>Dictyostelia</taxon>
        <taxon>Dictyosteliales</taxon>
        <taxon>Dictyosteliaceae</taxon>
        <taxon>Polysphondylium</taxon>
    </lineage>
</organism>
<dbReference type="PANTHER" id="PTHR23253:SF9">
    <property type="entry name" value="EUKARYOTIC TRANSLATION INITIATION FACTOR 4 GAMMA 2"/>
    <property type="match status" value="1"/>
</dbReference>
<dbReference type="GO" id="GO:0016281">
    <property type="term" value="C:eukaryotic translation initiation factor 4F complex"/>
    <property type="evidence" value="ECO:0007669"/>
    <property type="project" value="TreeGrafter"/>
</dbReference>
<feature type="compositionally biased region" description="Low complexity" evidence="4">
    <location>
        <begin position="544"/>
        <end position="561"/>
    </location>
</feature>
<dbReference type="Gene3D" id="1.25.40.180">
    <property type="match status" value="2"/>
</dbReference>
<dbReference type="OrthoDB" id="20666at2759"/>
<feature type="compositionally biased region" description="Low complexity" evidence="4">
    <location>
        <begin position="124"/>
        <end position="159"/>
    </location>
</feature>
<evidence type="ECO:0000313" key="6">
    <source>
        <dbReference type="EMBL" id="KAF2077843.1"/>
    </source>
</evidence>
<feature type="domain" description="MI" evidence="5">
    <location>
        <begin position="1119"/>
        <end position="1242"/>
    </location>
</feature>
<dbReference type="InterPro" id="IPR003891">
    <property type="entry name" value="Initiation_fac_eIF4g_MI"/>
</dbReference>
<gene>
    <name evidence="6" type="ORF">CYY_000888</name>
</gene>
<evidence type="ECO:0000259" key="5">
    <source>
        <dbReference type="PROSITE" id="PS51366"/>
    </source>
</evidence>
<feature type="compositionally biased region" description="Basic and acidic residues" evidence="4">
    <location>
        <begin position="401"/>
        <end position="413"/>
    </location>
</feature>
<dbReference type="InterPro" id="IPR016024">
    <property type="entry name" value="ARM-type_fold"/>
</dbReference>
<evidence type="ECO:0000313" key="7">
    <source>
        <dbReference type="Proteomes" id="UP000695562"/>
    </source>
</evidence>
<feature type="compositionally biased region" description="Basic and acidic residues" evidence="4">
    <location>
        <begin position="450"/>
        <end position="464"/>
    </location>
</feature>
<dbReference type="Pfam" id="PF02854">
    <property type="entry name" value="MIF4G"/>
    <property type="match status" value="1"/>
</dbReference>
<dbReference type="GO" id="GO:0003743">
    <property type="term" value="F:translation initiation factor activity"/>
    <property type="evidence" value="ECO:0007669"/>
    <property type="project" value="UniProtKB-KW"/>
</dbReference>
<dbReference type="PANTHER" id="PTHR23253">
    <property type="entry name" value="EUKARYOTIC TRANSLATION INITIATION FACTOR 4 GAMMA"/>
    <property type="match status" value="1"/>
</dbReference>
<feature type="compositionally biased region" description="Low complexity" evidence="4">
    <location>
        <begin position="1076"/>
        <end position="1115"/>
    </location>
</feature>
<feature type="compositionally biased region" description="Low complexity" evidence="4">
    <location>
        <begin position="488"/>
        <end position="504"/>
    </location>
</feature>
<evidence type="ECO:0000256" key="2">
    <source>
        <dbReference type="ARBA" id="ARBA00022540"/>
    </source>
</evidence>
<feature type="compositionally biased region" description="Polar residues" evidence="4">
    <location>
        <begin position="990"/>
        <end position="999"/>
    </location>
</feature>
<evidence type="ECO:0000256" key="1">
    <source>
        <dbReference type="ARBA" id="ARBA00005775"/>
    </source>
</evidence>
<feature type="compositionally biased region" description="Low complexity" evidence="4">
    <location>
        <begin position="373"/>
        <end position="400"/>
    </location>
</feature>
<dbReference type="EMBL" id="AJWJ01000018">
    <property type="protein sequence ID" value="KAF2077843.1"/>
    <property type="molecule type" value="Genomic_DNA"/>
</dbReference>
<feature type="compositionally biased region" description="Low complexity" evidence="4">
    <location>
        <begin position="7"/>
        <end position="40"/>
    </location>
</feature>
<dbReference type="Pfam" id="PF02847">
    <property type="entry name" value="MA3"/>
    <property type="match status" value="1"/>
</dbReference>
<feature type="region of interest" description="Disordered" evidence="4">
    <location>
        <begin position="201"/>
        <end position="222"/>
    </location>
</feature>
<accession>A0A8J4Q0S3</accession>
<reference evidence="6" key="1">
    <citation type="submission" date="2020-01" db="EMBL/GenBank/DDBJ databases">
        <title>Development of genomics and gene disruption for Polysphondylium violaceum indicates a role for the polyketide synthase stlB in stalk morphogenesis.</title>
        <authorList>
            <person name="Narita B."/>
            <person name="Kawabe Y."/>
            <person name="Kin K."/>
            <person name="Saito T."/>
            <person name="Gibbs R."/>
            <person name="Kuspa A."/>
            <person name="Muzny D."/>
            <person name="Queller D."/>
            <person name="Richards S."/>
            <person name="Strassman J."/>
            <person name="Sucgang R."/>
            <person name="Worley K."/>
            <person name="Schaap P."/>
        </authorList>
    </citation>
    <scope>NUCLEOTIDE SEQUENCE</scope>
    <source>
        <strain evidence="6">QSvi11</strain>
    </source>
</reference>
<proteinExistence type="inferred from homology"/>
<dbReference type="SMART" id="SM00543">
    <property type="entry name" value="MIF4G"/>
    <property type="match status" value="1"/>
</dbReference>
<feature type="compositionally biased region" description="Low complexity" evidence="4">
    <location>
        <begin position="512"/>
        <end position="526"/>
    </location>
</feature>
<comment type="caution">
    <text evidence="6">The sequence shown here is derived from an EMBL/GenBank/DDBJ whole genome shotgun (WGS) entry which is preliminary data.</text>
</comment>
<feature type="region of interest" description="Disordered" evidence="4">
    <location>
        <begin position="989"/>
        <end position="1013"/>
    </location>
</feature>
<evidence type="ECO:0000256" key="3">
    <source>
        <dbReference type="ARBA" id="ARBA00022917"/>
    </source>
</evidence>
<comment type="similarity">
    <text evidence="1">Belongs to the eukaryotic initiation factor 4G family.</text>
</comment>
<dbReference type="InterPro" id="IPR003890">
    <property type="entry name" value="MIF4G-like_typ-3"/>
</dbReference>
<keyword evidence="2" id="KW-0396">Initiation factor</keyword>
<feature type="compositionally biased region" description="Low complexity" evidence="4">
    <location>
        <begin position="414"/>
        <end position="423"/>
    </location>
</feature>